<gene>
    <name evidence="4" type="ORF">UV07_C0032G0005</name>
</gene>
<dbReference type="EMBL" id="LCDB01000032">
    <property type="protein sequence ID" value="KKS43571.1"/>
    <property type="molecule type" value="Genomic_DNA"/>
</dbReference>
<dbReference type="InterPro" id="IPR011006">
    <property type="entry name" value="CheY-like_superfamily"/>
</dbReference>
<dbReference type="InterPro" id="IPR050595">
    <property type="entry name" value="Bact_response_regulator"/>
</dbReference>
<protein>
    <submittedName>
        <fullName evidence="4">Transcriptional regulatory protein</fullName>
    </submittedName>
</protein>
<dbReference type="Proteomes" id="UP000033986">
    <property type="component" value="Unassembled WGS sequence"/>
</dbReference>
<dbReference type="GO" id="GO:0000160">
    <property type="term" value="P:phosphorelay signal transduction system"/>
    <property type="evidence" value="ECO:0007669"/>
    <property type="project" value="InterPro"/>
</dbReference>
<accession>A0A0G1BB43</accession>
<dbReference type="PANTHER" id="PTHR44591">
    <property type="entry name" value="STRESS RESPONSE REGULATOR PROTEIN 1"/>
    <property type="match status" value="1"/>
</dbReference>
<reference evidence="4 5" key="1">
    <citation type="journal article" date="2015" name="Nature">
        <title>rRNA introns, odd ribosomes, and small enigmatic genomes across a large radiation of phyla.</title>
        <authorList>
            <person name="Brown C.T."/>
            <person name="Hug L.A."/>
            <person name="Thomas B.C."/>
            <person name="Sharon I."/>
            <person name="Castelle C.J."/>
            <person name="Singh A."/>
            <person name="Wilkins M.J."/>
            <person name="Williams K.H."/>
            <person name="Banfield J.F."/>
        </authorList>
    </citation>
    <scope>NUCLEOTIDE SEQUENCE [LARGE SCALE GENOMIC DNA]</scope>
</reference>
<feature type="domain" description="Response regulatory" evidence="3">
    <location>
        <begin position="1"/>
        <end position="99"/>
    </location>
</feature>
<dbReference type="Gene3D" id="3.40.50.2300">
    <property type="match status" value="1"/>
</dbReference>
<feature type="modified residue" description="4-aspartylphosphate" evidence="2">
    <location>
        <position position="32"/>
    </location>
</feature>
<sequence>MEKEGFAIFHAPDGEEALKVMKTLQPDLILLDIILPKLSGFEFMERLRNDPAFGKAPIVIISNLGQESDVEKGKVLGAIGYFVKAKMSIEDLVKRVKSFLN</sequence>
<name>A0A0G1BB43_9BACT</name>
<organism evidence="4 5">
    <name type="scientific">Candidatus Azambacteria bacterium GW2011_GWB1_42_17</name>
    <dbReference type="NCBI Taxonomy" id="1618615"/>
    <lineage>
        <taxon>Bacteria</taxon>
        <taxon>Candidatus Azamiibacteriota</taxon>
    </lineage>
</organism>
<dbReference type="PANTHER" id="PTHR44591:SF3">
    <property type="entry name" value="RESPONSE REGULATORY DOMAIN-CONTAINING PROTEIN"/>
    <property type="match status" value="1"/>
</dbReference>
<comment type="caution">
    <text evidence="4">The sequence shown here is derived from an EMBL/GenBank/DDBJ whole genome shotgun (WGS) entry which is preliminary data.</text>
</comment>
<dbReference type="SUPFAM" id="SSF52172">
    <property type="entry name" value="CheY-like"/>
    <property type="match status" value="1"/>
</dbReference>
<dbReference type="Pfam" id="PF00072">
    <property type="entry name" value="Response_reg"/>
    <property type="match status" value="1"/>
</dbReference>
<proteinExistence type="predicted"/>
<evidence type="ECO:0000256" key="2">
    <source>
        <dbReference type="PROSITE-ProRule" id="PRU00169"/>
    </source>
</evidence>
<dbReference type="PROSITE" id="PS50110">
    <property type="entry name" value="RESPONSE_REGULATORY"/>
    <property type="match status" value="1"/>
</dbReference>
<dbReference type="InterPro" id="IPR001789">
    <property type="entry name" value="Sig_transdc_resp-reg_receiver"/>
</dbReference>
<dbReference type="AlphaFoldDB" id="A0A0G1BB43"/>
<evidence type="ECO:0000313" key="5">
    <source>
        <dbReference type="Proteomes" id="UP000033986"/>
    </source>
</evidence>
<evidence type="ECO:0000313" key="4">
    <source>
        <dbReference type="EMBL" id="KKS43571.1"/>
    </source>
</evidence>
<evidence type="ECO:0000256" key="1">
    <source>
        <dbReference type="ARBA" id="ARBA00022553"/>
    </source>
</evidence>
<keyword evidence="1 2" id="KW-0597">Phosphoprotein</keyword>
<evidence type="ECO:0000259" key="3">
    <source>
        <dbReference type="PROSITE" id="PS50110"/>
    </source>
</evidence>
<dbReference type="SMART" id="SM00448">
    <property type="entry name" value="REC"/>
    <property type="match status" value="1"/>
</dbReference>